<feature type="active site" description="Glycyl thioester intermediate" evidence="6">
    <location>
        <position position="1262"/>
    </location>
</feature>
<evidence type="ECO:0000256" key="1">
    <source>
        <dbReference type="ARBA" id="ARBA00000885"/>
    </source>
</evidence>
<dbReference type="SMART" id="SM00119">
    <property type="entry name" value="HECTc"/>
    <property type="match status" value="1"/>
</dbReference>
<dbReference type="Gene3D" id="3.90.1750.10">
    <property type="entry name" value="Hect, E3 ligase catalytic domains"/>
    <property type="match status" value="1"/>
</dbReference>
<evidence type="ECO:0000256" key="6">
    <source>
        <dbReference type="PROSITE-ProRule" id="PRU00104"/>
    </source>
</evidence>
<dbReference type="GO" id="GO:0000209">
    <property type="term" value="P:protein polyubiquitination"/>
    <property type="evidence" value="ECO:0007669"/>
    <property type="project" value="TreeGrafter"/>
</dbReference>
<keyword evidence="10" id="KW-1185">Reference proteome</keyword>
<comment type="similarity">
    <text evidence="2">Belongs to the UPL family. K-HECT subfamily.</text>
</comment>
<reference evidence="9 10" key="1">
    <citation type="submission" date="2016-11" db="EMBL/GenBank/DDBJ databases">
        <title>The macronuclear genome of Stentor coeruleus: a giant cell with tiny introns.</title>
        <authorList>
            <person name="Slabodnick M."/>
            <person name="Ruby J.G."/>
            <person name="Reiff S.B."/>
            <person name="Swart E.C."/>
            <person name="Gosai S."/>
            <person name="Prabakaran S."/>
            <person name="Witkowska E."/>
            <person name="Larue G.E."/>
            <person name="Fisher S."/>
            <person name="Freeman R.M."/>
            <person name="Gunawardena J."/>
            <person name="Chu W."/>
            <person name="Stover N.A."/>
            <person name="Gregory B.D."/>
            <person name="Nowacki M."/>
            <person name="Derisi J."/>
            <person name="Roy S.W."/>
            <person name="Marshall W.F."/>
            <person name="Sood P."/>
        </authorList>
    </citation>
    <scope>NUCLEOTIDE SEQUENCE [LARGE SCALE GENOMIC DNA]</scope>
    <source>
        <strain evidence="9">WM001</strain>
    </source>
</reference>
<keyword evidence="5 6" id="KW-0833">Ubl conjugation pathway</keyword>
<dbReference type="OrthoDB" id="409931at2759"/>
<dbReference type="InterPro" id="IPR011989">
    <property type="entry name" value="ARM-like"/>
</dbReference>
<dbReference type="Gene3D" id="3.30.2410.10">
    <property type="entry name" value="Hect, E3 ligase catalytic domain"/>
    <property type="match status" value="1"/>
</dbReference>
<evidence type="ECO:0000259" key="8">
    <source>
        <dbReference type="PROSITE" id="PS50237"/>
    </source>
</evidence>
<evidence type="ECO:0000256" key="4">
    <source>
        <dbReference type="ARBA" id="ARBA00022679"/>
    </source>
</evidence>
<dbReference type="SUPFAM" id="SSF48371">
    <property type="entry name" value="ARM repeat"/>
    <property type="match status" value="1"/>
</dbReference>
<protein>
    <recommendedName>
        <fullName evidence="3">HECT-type E3 ubiquitin transferase</fullName>
        <ecNumber evidence="3">2.3.2.26</ecNumber>
    </recommendedName>
</protein>
<name>A0A1R2CI02_9CILI</name>
<dbReference type="Pfam" id="PF00632">
    <property type="entry name" value="HECT"/>
    <property type="match status" value="1"/>
</dbReference>
<sequence>MEHHRQKRSRDHESSDSESMDFNTVKATGSPSYIKLNSSMIHPLPKFTIPEGGLIPQKKVKIWDYDSKKPIHLIHSGILQCIKSIQNSIKASDYDSILLSLRKLANELTMSNDEHLSLLPIDLVTEVLVFALNVQENPEIVLQAIICIVFLVESHHNSVPCFVKAGMISLIAGKLMNVEYIDVAEYAVKTLEKISADYPIEVLREGFIGEILGMLEFFELSVQKKLLSIVLNMSRGISSPDDFKNYLSPSLPTIISLLSNKVKEKSHFNEKALEILIALNDSMRNLSSYNSFSQFLLDQNIISLVCDVISEMPGTMARSFKLFSVMCRNSLSLSLDFITKGMGILETALKTGIDEANTIILTENLQLINNILPHEGDNNERKEFFSNKPELIEEFTSILFPYMTSIYEIVSKKNAKVLFLTIISNLISLGDKENLVRYDGYSNFLTNLLVEKEVMILKSALKIVSILYDKIPETISTSFIREGVVQRFKALKSSENLKNLVEDKYSDPIEFEQFLINYRKTRAYLDQQDFANQPNLPKFLAEYKEQSVDHKKEIISLSKKIIDQHCACRNKAANATGKILKTISGKFETAKDNEGENLWKDLAEVIIQGKPTAFEFCSSGFVEKVWDWLCCNGKLHKAMSRYEGFCKFLLGNTGNGDIMFTKVLNLAMQGFGYLENYITAKGFKGSNTRAFMHKSKIQLMYIPIDNPTEDLRLRNNFLATLGKITVVPDPCCSISALKSMLKRIENKEDLNFFKESIREDPMDFDEEISFKDVSIKIQFKDNELTDEMLIGDIVTSSPNMPILTFSFNTIDYKCQYFNFDSQIYEDFMKKCSLVGLELENPSYPYLRFIKLLFLTYNSYPLTTHKFQFDLNPNILSYFISPKLNAIILKHFQEPLSLSRRVLPSWMKELPKYSWFLFTYMTRLKILDNIRFIHNETYRLPRQKVKINRDKILDSAYLIMNDLGLLQHGILEIQYDNEVGTGNGPTLEFFTLLSEEIRSLNIWCKSTVLFPSPHQSLNNSIFHFIGRVVGKAILDKRYIELPLSPVFWKLIQNQPVCLNDLANIDPVLHKTFKELKDFVRESHQDKHAKYKGVDIEDLNLFFTLPGYDNIELMANGKFIPVTKGNLEEYIRLVCQQTLLQSSQIKDFRDGLSSLVPIECLQGFSAEELEEMICGSANEVWDIETLRTGIKPAYGYTENSMTFQNLLLVMSEFTTAEQRKFLQFTTGCPRLPLGGFFGLVPNLTVVRKEDGEDPDKYLPSVMTCQNYLKLPNYSSLMVLKKNLSLALEEGHKMFHLS</sequence>
<evidence type="ECO:0000313" key="10">
    <source>
        <dbReference type="Proteomes" id="UP000187209"/>
    </source>
</evidence>
<dbReference type="EMBL" id="MPUH01000146">
    <property type="protein sequence ID" value="OMJ88628.1"/>
    <property type="molecule type" value="Genomic_DNA"/>
</dbReference>
<comment type="catalytic activity">
    <reaction evidence="1">
        <text>S-ubiquitinyl-[E2 ubiquitin-conjugating enzyme]-L-cysteine + [acceptor protein]-L-lysine = [E2 ubiquitin-conjugating enzyme]-L-cysteine + N(6)-ubiquitinyl-[acceptor protein]-L-lysine.</text>
        <dbReference type="EC" id="2.3.2.26"/>
    </reaction>
</comment>
<evidence type="ECO:0000256" key="2">
    <source>
        <dbReference type="ARBA" id="ARBA00006331"/>
    </source>
</evidence>
<feature type="domain" description="HECT" evidence="8">
    <location>
        <begin position="935"/>
        <end position="1295"/>
    </location>
</feature>
<dbReference type="GO" id="GO:0043161">
    <property type="term" value="P:proteasome-mediated ubiquitin-dependent protein catabolic process"/>
    <property type="evidence" value="ECO:0007669"/>
    <property type="project" value="TreeGrafter"/>
</dbReference>
<evidence type="ECO:0000313" key="9">
    <source>
        <dbReference type="EMBL" id="OMJ88628.1"/>
    </source>
</evidence>
<dbReference type="PANTHER" id="PTHR45670">
    <property type="entry name" value="E3 UBIQUITIN-PROTEIN LIGASE TRIP12"/>
    <property type="match status" value="1"/>
</dbReference>
<dbReference type="GO" id="GO:0061630">
    <property type="term" value="F:ubiquitin protein ligase activity"/>
    <property type="evidence" value="ECO:0007669"/>
    <property type="project" value="UniProtKB-EC"/>
</dbReference>
<accession>A0A1R2CI02</accession>
<dbReference type="Proteomes" id="UP000187209">
    <property type="component" value="Unassembled WGS sequence"/>
</dbReference>
<gene>
    <name evidence="9" type="ORF">SteCoe_9411</name>
</gene>
<dbReference type="InterPro" id="IPR000569">
    <property type="entry name" value="HECT_dom"/>
</dbReference>
<dbReference type="Pfam" id="PF25579">
    <property type="entry name" value="TPR_TRIP12_N"/>
    <property type="match status" value="1"/>
</dbReference>
<organism evidence="9 10">
    <name type="scientific">Stentor coeruleus</name>
    <dbReference type="NCBI Taxonomy" id="5963"/>
    <lineage>
        <taxon>Eukaryota</taxon>
        <taxon>Sar</taxon>
        <taxon>Alveolata</taxon>
        <taxon>Ciliophora</taxon>
        <taxon>Postciliodesmatophora</taxon>
        <taxon>Heterotrichea</taxon>
        <taxon>Heterotrichida</taxon>
        <taxon>Stentoridae</taxon>
        <taxon>Stentor</taxon>
    </lineage>
</organism>
<dbReference type="InterPro" id="IPR045322">
    <property type="entry name" value="HECTD1/TRIP12-like"/>
</dbReference>
<feature type="region of interest" description="Disordered" evidence="7">
    <location>
        <begin position="1"/>
        <end position="23"/>
    </location>
</feature>
<dbReference type="InterPro" id="IPR035983">
    <property type="entry name" value="Hect_E3_ubiquitin_ligase"/>
</dbReference>
<dbReference type="InterPro" id="IPR016024">
    <property type="entry name" value="ARM-type_fold"/>
</dbReference>
<dbReference type="PROSITE" id="PS50237">
    <property type="entry name" value="HECT"/>
    <property type="match status" value="1"/>
</dbReference>
<keyword evidence="4" id="KW-0808">Transferase</keyword>
<proteinExistence type="inferred from homology"/>
<dbReference type="InterPro" id="IPR057948">
    <property type="entry name" value="TPR_TRIP12_N"/>
</dbReference>
<dbReference type="CDD" id="cd00078">
    <property type="entry name" value="HECTc"/>
    <property type="match status" value="1"/>
</dbReference>
<comment type="caution">
    <text evidence="9">The sequence shown here is derived from an EMBL/GenBank/DDBJ whole genome shotgun (WGS) entry which is preliminary data.</text>
</comment>
<dbReference type="Gene3D" id="3.30.2160.10">
    <property type="entry name" value="Hect, E3 ligase catalytic domain"/>
    <property type="match status" value="1"/>
</dbReference>
<dbReference type="Gene3D" id="1.25.10.10">
    <property type="entry name" value="Leucine-rich Repeat Variant"/>
    <property type="match status" value="1"/>
</dbReference>
<evidence type="ECO:0000256" key="5">
    <source>
        <dbReference type="ARBA" id="ARBA00022786"/>
    </source>
</evidence>
<dbReference type="SUPFAM" id="SSF56204">
    <property type="entry name" value="Hect, E3 ligase catalytic domain"/>
    <property type="match status" value="1"/>
</dbReference>
<evidence type="ECO:0000256" key="3">
    <source>
        <dbReference type="ARBA" id="ARBA00012485"/>
    </source>
</evidence>
<dbReference type="PANTHER" id="PTHR45670:SF1">
    <property type="entry name" value="E3 UBIQUITIN-PROTEIN LIGASE HECTD1"/>
    <property type="match status" value="1"/>
</dbReference>
<evidence type="ECO:0000256" key="7">
    <source>
        <dbReference type="SAM" id="MobiDB-lite"/>
    </source>
</evidence>
<dbReference type="EC" id="2.3.2.26" evidence="3"/>